<comment type="similarity">
    <text evidence="1 5">Belongs to the 5-formyltetrahydrofolate cyclo-ligase family.</text>
</comment>
<evidence type="ECO:0000256" key="3">
    <source>
        <dbReference type="ARBA" id="ARBA00022840"/>
    </source>
</evidence>
<dbReference type="GO" id="GO:0030272">
    <property type="term" value="F:5-formyltetrahydrofolate cyclo-ligase activity"/>
    <property type="evidence" value="ECO:0007669"/>
    <property type="project" value="UniProtKB-EC"/>
</dbReference>
<gene>
    <name evidence="6" type="ORF">BLL40_01415</name>
</gene>
<keyword evidence="5" id="KW-0479">Metal-binding</keyword>
<dbReference type="Proteomes" id="UP000186524">
    <property type="component" value="Unassembled WGS sequence"/>
</dbReference>
<comment type="cofactor">
    <cofactor evidence="5">
        <name>Mg(2+)</name>
        <dbReference type="ChEBI" id="CHEBI:18420"/>
    </cofactor>
</comment>
<dbReference type="PANTHER" id="PTHR23407:SF1">
    <property type="entry name" value="5-FORMYLTETRAHYDROFOLATE CYCLO-LIGASE"/>
    <property type="match status" value="1"/>
</dbReference>
<dbReference type="GO" id="GO:0046872">
    <property type="term" value="F:metal ion binding"/>
    <property type="evidence" value="ECO:0007669"/>
    <property type="project" value="UniProtKB-KW"/>
</dbReference>
<comment type="catalytic activity">
    <reaction evidence="5">
        <text>(6S)-5-formyl-5,6,7,8-tetrahydrofolate + ATP = (6R)-5,10-methenyltetrahydrofolate + ADP + phosphate</text>
        <dbReference type="Rhea" id="RHEA:10488"/>
        <dbReference type="ChEBI" id="CHEBI:30616"/>
        <dbReference type="ChEBI" id="CHEBI:43474"/>
        <dbReference type="ChEBI" id="CHEBI:57455"/>
        <dbReference type="ChEBI" id="CHEBI:57457"/>
        <dbReference type="ChEBI" id="CHEBI:456216"/>
        <dbReference type="EC" id="6.3.3.2"/>
    </reaction>
</comment>
<dbReference type="InterPro" id="IPR037171">
    <property type="entry name" value="NagB/RpiA_transferase-like"/>
</dbReference>
<dbReference type="PANTHER" id="PTHR23407">
    <property type="entry name" value="ATPASE INHIBITOR/5-FORMYLTETRAHYDROFOLATE CYCLO-LIGASE"/>
    <property type="match status" value="1"/>
</dbReference>
<feature type="binding site" evidence="4">
    <location>
        <begin position="7"/>
        <end position="11"/>
    </location>
    <ligand>
        <name>ATP</name>
        <dbReference type="ChEBI" id="CHEBI:30616"/>
    </ligand>
</feature>
<organism evidence="6 7">
    <name type="scientific">Domibacillus mangrovi</name>
    <dbReference type="NCBI Taxonomy" id="1714354"/>
    <lineage>
        <taxon>Bacteria</taxon>
        <taxon>Bacillati</taxon>
        <taxon>Bacillota</taxon>
        <taxon>Bacilli</taxon>
        <taxon>Bacillales</taxon>
        <taxon>Bacillaceae</taxon>
        <taxon>Domibacillus</taxon>
    </lineage>
</organism>
<keyword evidence="2 4" id="KW-0547">Nucleotide-binding</keyword>
<dbReference type="GO" id="GO:0005524">
    <property type="term" value="F:ATP binding"/>
    <property type="evidence" value="ECO:0007669"/>
    <property type="project" value="UniProtKB-KW"/>
</dbReference>
<dbReference type="Pfam" id="PF01812">
    <property type="entry name" value="5-FTHF_cyc-lig"/>
    <property type="match status" value="1"/>
</dbReference>
<dbReference type="InterPro" id="IPR024185">
    <property type="entry name" value="FTHF_cligase-like_sf"/>
</dbReference>
<evidence type="ECO:0000313" key="7">
    <source>
        <dbReference type="Proteomes" id="UP000186524"/>
    </source>
</evidence>
<sequence length="192" mass="22110">MEGIMNKKQMRINIKAKLSALEKTEYEQRCYRITQHLYALPEWRNSDIVALTVSAPFEVDTWSIVRHAWMSGKKVCVPKCVPVTKEMQFYFLSDFQELEKIYAGIYEPVVDKTSAISCESIDFMIVPGLLFNENGYRIGFGGGYYDRFLPEFTGYTVSLAFSFQLSSDIPVEVHDLPVQKIVTDEFVIKCLK</sequence>
<evidence type="ECO:0000256" key="4">
    <source>
        <dbReference type="PIRSR" id="PIRSR006806-1"/>
    </source>
</evidence>
<evidence type="ECO:0000256" key="1">
    <source>
        <dbReference type="ARBA" id="ARBA00010638"/>
    </source>
</evidence>
<proteinExistence type="inferred from homology"/>
<accession>A0A1Q5P759</accession>
<keyword evidence="7" id="KW-1185">Reference proteome</keyword>
<dbReference type="AlphaFoldDB" id="A0A1Q5P759"/>
<dbReference type="EC" id="6.3.3.2" evidence="5"/>
<dbReference type="InterPro" id="IPR002698">
    <property type="entry name" value="FTHF_cligase"/>
</dbReference>
<keyword evidence="6" id="KW-0436">Ligase</keyword>
<keyword evidence="3 4" id="KW-0067">ATP-binding</keyword>
<protein>
    <recommendedName>
        <fullName evidence="5">5-formyltetrahydrofolate cyclo-ligase</fullName>
        <ecNumber evidence="5">6.3.3.2</ecNumber>
    </recommendedName>
</protein>
<evidence type="ECO:0000256" key="2">
    <source>
        <dbReference type="ARBA" id="ARBA00022741"/>
    </source>
</evidence>
<dbReference type="Gene3D" id="3.40.50.10420">
    <property type="entry name" value="NagB/RpiA/CoA transferase-like"/>
    <property type="match status" value="1"/>
</dbReference>
<dbReference type="STRING" id="1714354.BLL40_01415"/>
<keyword evidence="5" id="KW-0460">Magnesium</keyword>
<name>A0A1Q5P759_9BACI</name>
<evidence type="ECO:0000313" key="6">
    <source>
        <dbReference type="EMBL" id="OKL38110.1"/>
    </source>
</evidence>
<dbReference type="PIRSF" id="PIRSF006806">
    <property type="entry name" value="FTHF_cligase"/>
    <property type="match status" value="1"/>
</dbReference>
<dbReference type="NCBIfam" id="TIGR02727">
    <property type="entry name" value="MTHFS_bact"/>
    <property type="match status" value="1"/>
</dbReference>
<reference evidence="6 7" key="1">
    <citation type="submission" date="2016-12" db="EMBL/GenBank/DDBJ databases">
        <title>Domibacillus sp. SAOS 44 whole genome sequencing.</title>
        <authorList>
            <person name="Verma A."/>
            <person name="Krishnamurthi S."/>
        </authorList>
    </citation>
    <scope>NUCLEOTIDE SEQUENCE [LARGE SCALE GENOMIC DNA]</scope>
    <source>
        <strain evidence="6 7">SAOS 44</strain>
    </source>
</reference>
<evidence type="ECO:0000256" key="5">
    <source>
        <dbReference type="RuleBase" id="RU361279"/>
    </source>
</evidence>
<dbReference type="EMBL" id="MRWQ01000001">
    <property type="protein sequence ID" value="OKL38110.1"/>
    <property type="molecule type" value="Genomic_DNA"/>
</dbReference>
<feature type="binding site" evidence="4">
    <location>
        <begin position="137"/>
        <end position="145"/>
    </location>
    <ligand>
        <name>ATP</name>
        <dbReference type="ChEBI" id="CHEBI:30616"/>
    </ligand>
</feature>
<dbReference type="GO" id="GO:0035999">
    <property type="term" value="P:tetrahydrofolate interconversion"/>
    <property type="evidence" value="ECO:0007669"/>
    <property type="project" value="TreeGrafter"/>
</dbReference>
<feature type="binding site" evidence="4">
    <location>
        <position position="53"/>
    </location>
    <ligand>
        <name>substrate</name>
    </ligand>
</feature>
<dbReference type="GO" id="GO:0009396">
    <property type="term" value="P:folic acid-containing compound biosynthetic process"/>
    <property type="evidence" value="ECO:0007669"/>
    <property type="project" value="TreeGrafter"/>
</dbReference>
<feature type="binding site" evidence="4">
    <location>
        <position position="58"/>
    </location>
    <ligand>
        <name>substrate</name>
    </ligand>
</feature>
<dbReference type="SUPFAM" id="SSF100950">
    <property type="entry name" value="NagB/RpiA/CoA transferase-like"/>
    <property type="match status" value="1"/>
</dbReference>
<comment type="caution">
    <text evidence="6">The sequence shown here is derived from an EMBL/GenBank/DDBJ whole genome shotgun (WGS) entry which is preliminary data.</text>
</comment>